<evidence type="ECO:0008006" key="4">
    <source>
        <dbReference type="Google" id="ProtNLM"/>
    </source>
</evidence>
<protein>
    <recommendedName>
        <fullName evidence="4">Dockerin domain-containing protein</fullName>
    </recommendedName>
</protein>
<comment type="caution">
    <text evidence="2">The sequence shown here is derived from an EMBL/GenBank/DDBJ whole genome shotgun (WGS) entry which is preliminary data.</text>
</comment>
<dbReference type="Gene3D" id="1.10.1330.10">
    <property type="entry name" value="Dockerin domain"/>
    <property type="match status" value="1"/>
</dbReference>
<name>A0A1F5H207_9BACT</name>
<feature type="chain" id="PRO_5009518744" description="Dockerin domain-containing protein" evidence="1">
    <location>
        <begin position="29"/>
        <end position="255"/>
    </location>
</feature>
<keyword evidence="1" id="KW-0732">Signal</keyword>
<dbReference type="CDD" id="cd14254">
    <property type="entry name" value="Dockerin_II"/>
    <property type="match status" value="1"/>
</dbReference>
<reference evidence="2 3" key="1">
    <citation type="journal article" date="2016" name="Nat. Commun.">
        <title>Thousands of microbial genomes shed light on interconnected biogeochemical processes in an aquifer system.</title>
        <authorList>
            <person name="Anantharaman K."/>
            <person name="Brown C.T."/>
            <person name="Hug L.A."/>
            <person name="Sharon I."/>
            <person name="Castelle C.J."/>
            <person name="Probst A.J."/>
            <person name="Thomas B.C."/>
            <person name="Singh A."/>
            <person name="Wilkins M.J."/>
            <person name="Karaoz U."/>
            <person name="Brodie E.L."/>
            <person name="Williams K.H."/>
            <person name="Hubbard S.S."/>
            <person name="Banfield J.F."/>
        </authorList>
    </citation>
    <scope>NUCLEOTIDE SEQUENCE [LARGE SCALE GENOMIC DNA]</scope>
</reference>
<accession>A0A1F5H207</accession>
<dbReference type="GO" id="GO:0000272">
    <property type="term" value="P:polysaccharide catabolic process"/>
    <property type="evidence" value="ECO:0007669"/>
    <property type="project" value="InterPro"/>
</dbReference>
<dbReference type="InterPro" id="IPR036439">
    <property type="entry name" value="Dockerin_dom_sf"/>
</dbReference>
<dbReference type="AlphaFoldDB" id="A0A1F5H207"/>
<evidence type="ECO:0000313" key="3">
    <source>
        <dbReference type="Proteomes" id="UP000176740"/>
    </source>
</evidence>
<feature type="signal peptide" evidence="1">
    <location>
        <begin position="1"/>
        <end position="28"/>
    </location>
</feature>
<dbReference type="EMBL" id="MFBO01000015">
    <property type="protein sequence ID" value="OGD98138.1"/>
    <property type="molecule type" value="Genomic_DNA"/>
</dbReference>
<evidence type="ECO:0000313" key="2">
    <source>
        <dbReference type="EMBL" id="OGD98138.1"/>
    </source>
</evidence>
<proteinExistence type="predicted"/>
<sequence>MNFKMKKVLFTFSIFLGVALAATGVVFADSATSTNYKVFTGDSASKGFSSSTSYNLYSSTGQAGPTGQATSTSYKLQAGFIRRLVSPPPTLRLIDPDINNDGVVSVPIDILGCAQSFGTPATNPNYNSNCDMNADGVVNIPNDILVVASFFGPGKWPPINSQTQPLSWTLGKKGILYVTAPPDAQSMMPTLNVSCTPSAACSTALTSFTQDEFLGKKRGHWEWIPNTVGNYTVVFSATYADGTSTQTLYINVPQL</sequence>
<dbReference type="Proteomes" id="UP000176740">
    <property type="component" value="Unassembled WGS sequence"/>
</dbReference>
<gene>
    <name evidence="2" type="ORF">A3A49_01650</name>
</gene>
<evidence type="ECO:0000256" key="1">
    <source>
        <dbReference type="SAM" id="SignalP"/>
    </source>
</evidence>
<organism evidence="2 3">
    <name type="scientific">Candidatus Curtissbacteria bacterium RIFCSPLOWO2_01_FULL_38_11b</name>
    <dbReference type="NCBI Taxonomy" id="1797725"/>
    <lineage>
        <taxon>Bacteria</taxon>
        <taxon>Candidatus Curtissiibacteriota</taxon>
    </lineage>
</organism>